<feature type="domain" description="ABC transporter" evidence="6">
    <location>
        <begin position="36"/>
        <end position="264"/>
    </location>
</feature>
<dbReference type="Proteomes" id="UP000306602">
    <property type="component" value="Unassembled WGS sequence"/>
</dbReference>
<keyword evidence="8" id="KW-1185">Reference proteome</keyword>
<dbReference type="Pfam" id="PF00005">
    <property type="entry name" value="ABC_tran"/>
    <property type="match status" value="1"/>
</dbReference>
<dbReference type="GO" id="GO:0005524">
    <property type="term" value="F:ATP binding"/>
    <property type="evidence" value="ECO:0007669"/>
    <property type="project" value="UniProtKB-KW"/>
</dbReference>
<proteinExistence type="inferred from homology"/>
<dbReference type="EMBL" id="SRKY01000003">
    <property type="protein sequence ID" value="THH36271.1"/>
    <property type="molecule type" value="Genomic_DNA"/>
</dbReference>
<dbReference type="PANTHER" id="PTHR42788:SF13">
    <property type="entry name" value="ALIPHATIC SULFONATES IMPORT ATP-BINDING PROTEIN SSUB"/>
    <property type="match status" value="1"/>
</dbReference>
<evidence type="ECO:0000259" key="6">
    <source>
        <dbReference type="PROSITE" id="PS50893"/>
    </source>
</evidence>
<evidence type="ECO:0000256" key="3">
    <source>
        <dbReference type="ARBA" id="ARBA00022741"/>
    </source>
</evidence>
<dbReference type="CDD" id="cd03293">
    <property type="entry name" value="ABC_NrtD_SsuB_transporters"/>
    <property type="match status" value="1"/>
</dbReference>
<dbReference type="PROSITE" id="PS00211">
    <property type="entry name" value="ABC_TRANSPORTER_1"/>
    <property type="match status" value="1"/>
</dbReference>
<evidence type="ECO:0000256" key="5">
    <source>
        <dbReference type="SAM" id="MobiDB-lite"/>
    </source>
</evidence>
<protein>
    <submittedName>
        <fullName evidence="7">ABC transporter ATP-binding protein</fullName>
    </submittedName>
</protein>
<organism evidence="7 8">
    <name type="scientific">Aliishimia ponticola</name>
    <dbReference type="NCBI Taxonomy" id="2499833"/>
    <lineage>
        <taxon>Bacteria</taxon>
        <taxon>Pseudomonadati</taxon>
        <taxon>Pseudomonadota</taxon>
        <taxon>Alphaproteobacteria</taxon>
        <taxon>Rhodobacterales</taxon>
        <taxon>Paracoccaceae</taxon>
        <taxon>Aliishimia</taxon>
    </lineage>
</organism>
<dbReference type="OrthoDB" id="9802264at2"/>
<dbReference type="InterPro" id="IPR027417">
    <property type="entry name" value="P-loop_NTPase"/>
</dbReference>
<sequence length="282" mass="30606">MVQLKSKPENLRAVAPSADTGTSPVAPRDEADRRYVEVSGVGHSYSRNGPTVLRSIDLKISAGEIVALIGRSGSGKSTLLHIISGLMKPSDGAVRIDGQRVEKPSPRWVMMFQAPSLYPWMTVAQNAGLGLKYAKKTEGVDARVKEVLSLVDLAEFADRNVQDLSGGQQQRAAFARSIAPEPELLLLDEPFSALDIFTRRALQNDVREIAKRLGLTVVLVTHDVNEAVQMADRAVLLSSGPGRIAGDTEINVSEADRVSQSKKFQMETTRLRTLYTEIAGLG</sequence>
<dbReference type="PROSITE" id="PS50893">
    <property type="entry name" value="ABC_TRANSPORTER_2"/>
    <property type="match status" value="1"/>
</dbReference>
<keyword evidence="4 7" id="KW-0067">ATP-binding</keyword>
<evidence type="ECO:0000313" key="7">
    <source>
        <dbReference type="EMBL" id="THH36271.1"/>
    </source>
</evidence>
<dbReference type="Gene3D" id="3.40.50.300">
    <property type="entry name" value="P-loop containing nucleotide triphosphate hydrolases"/>
    <property type="match status" value="1"/>
</dbReference>
<keyword evidence="3" id="KW-0547">Nucleotide-binding</keyword>
<evidence type="ECO:0000256" key="1">
    <source>
        <dbReference type="ARBA" id="ARBA00005417"/>
    </source>
</evidence>
<gene>
    <name evidence="7" type="ORF">E4Z66_13470</name>
</gene>
<dbReference type="SMART" id="SM00382">
    <property type="entry name" value="AAA"/>
    <property type="match status" value="1"/>
</dbReference>
<feature type="compositionally biased region" description="Basic and acidic residues" evidence="5">
    <location>
        <begin position="1"/>
        <end position="10"/>
    </location>
</feature>
<evidence type="ECO:0000256" key="2">
    <source>
        <dbReference type="ARBA" id="ARBA00022448"/>
    </source>
</evidence>
<dbReference type="InterPro" id="IPR050166">
    <property type="entry name" value="ABC_transporter_ATP-bind"/>
</dbReference>
<keyword evidence="2" id="KW-0813">Transport</keyword>
<feature type="region of interest" description="Disordered" evidence="5">
    <location>
        <begin position="1"/>
        <end position="31"/>
    </location>
</feature>
<dbReference type="InterPro" id="IPR003439">
    <property type="entry name" value="ABC_transporter-like_ATP-bd"/>
</dbReference>
<dbReference type="InterPro" id="IPR017871">
    <property type="entry name" value="ABC_transporter-like_CS"/>
</dbReference>
<dbReference type="SUPFAM" id="SSF52540">
    <property type="entry name" value="P-loop containing nucleoside triphosphate hydrolases"/>
    <property type="match status" value="1"/>
</dbReference>
<dbReference type="AlphaFoldDB" id="A0A4S4NDX7"/>
<comment type="similarity">
    <text evidence="1">Belongs to the ABC transporter superfamily.</text>
</comment>
<evidence type="ECO:0000256" key="4">
    <source>
        <dbReference type="ARBA" id="ARBA00022840"/>
    </source>
</evidence>
<reference evidence="7 8" key="1">
    <citation type="submission" date="2019-04" db="EMBL/GenBank/DDBJ databases">
        <title>Shimia ponticola sp. nov., isolated from seawater.</title>
        <authorList>
            <person name="Kim Y.-O."/>
            <person name="Yoon J.-H."/>
        </authorList>
    </citation>
    <scope>NUCLEOTIDE SEQUENCE [LARGE SCALE GENOMIC DNA]</scope>
    <source>
        <strain evidence="7 8">MYP11</strain>
    </source>
</reference>
<accession>A0A4S4NDX7</accession>
<name>A0A4S4NDX7_9RHOB</name>
<dbReference type="InterPro" id="IPR003593">
    <property type="entry name" value="AAA+_ATPase"/>
</dbReference>
<comment type="caution">
    <text evidence="7">The sequence shown here is derived from an EMBL/GenBank/DDBJ whole genome shotgun (WGS) entry which is preliminary data.</text>
</comment>
<dbReference type="GO" id="GO:0016887">
    <property type="term" value="F:ATP hydrolysis activity"/>
    <property type="evidence" value="ECO:0007669"/>
    <property type="project" value="InterPro"/>
</dbReference>
<evidence type="ECO:0000313" key="8">
    <source>
        <dbReference type="Proteomes" id="UP000306602"/>
    </source>
</evidence>
<dbReference type="PANTHER" id="PTHR42788">
    <property type="entry name" value="TAURINE IMPORT ATP-BINDING PROTEIN-RELATED"/>
    <property type="match status" value="1"/>
</dbReference>